<comment type="caution">
    <text evidence="8">The sequence shown here is derived from an EMBL/GenBank/DDBJ whole genome shotgun (WGS) entry which is preliminary data.</text>
</comment>
<evidence type="ECO:0000313" key="8">
    <source>
        <dbReference type="EMBL" id="MBW5486367.1"/>
    </source>
</evidence>
<keyword evidence="2" id="KW-0723">Serine/threonine-protein kinase</keyword>
<sequence>MSGFRGADPAPTRRLVLGRYELLERFHGGMAEVWKAQDLRLDRTVVAKFLRVPDRGTHSAQRFLREARILAGIDDPRVVRVHDVDEAEIDGHWHLYLITQYVQGHTLREALPRGVALEVDHALRRAAELCEALVPVHGQNLVHRDVKPGNVMIRRLDGSGARHACGGPGGTIVAGAGAGQERLVLLDFGIARSYTVIGDLGRAAGVTGPGQLIGTPEYMAPERFLLEADGPATDLYAVGCVLFEMLTGQQPYLGPDYGDLARLHCHAPVPSARALRPGVPAAVDELVIRLLAKRPGDRPADAREIAEALRD</sequence>
<dbReference type="SUPFAM" id="SSF56112">
    <property type="entry name" value="Protein kinase-like (PK-like)"/>
    <property type="match status" value="1"/>
</dbReference>
<dbReference type="GO" id="GO:0016301">
    <property type="term" value="F:kinase activity"/>
    <property type="evidence" value="ECO:0007669"/>
    <property type="project" value="UniProtKB-KW"/>
</dbReference>
<dbReference type="Gene3D" id="1.10.510.10">
    <property type="entry name" value="Transferase(Phosphotransferase) domain 1"/>
    <property type="match status" value="1"/>
</dbReference>
<evidence type="ECO:0000256" key="4">
    <source>
        <dbReference type="ARBA" id="ARBA00022741"/>
    </source>
</evidence>
<dbReference type="PANTHER" id="PTHR43289:SF6">
    <property type="entry name" value="SERINE_THREONINE-PROTEIN KINASE NEKL-3"/>
    <property type="match status" value="1"/>
</dbReference>
<reference evidence="8 9" key="1">
    <citation type="submission" date="2019-12" db="EMBL/GenBank/DDBJ databases">
        <title>Genome sequence of Streptomyces bambusae.</title>
        <authorList>
            <person name="Bansal K."/>
            <person name="Choksket S."/>
            <person name="Korpole S."/>
            <person name="Patil P.B."/>
        </authorList>
    </citation>
    <scope>NUCLEOTIDE SEQUENCE [LARGE SCALE GENOMIC DNA]</scope>
    <source>
        <strain evidence="8 9">SK60</strain>
    </source>
</reference>
<dbReference type="CDD" id="cd14014">
    <property type="entry name" value="STKc_PknB_like"/>
    <property type="match status" value="1"/>
</dbReference>
<evidence type="ECO:0000313" key="9">
    <source>
        <dbReference type="Proteomes" id="UP000812013"/>
    </source>
</evidence>
<dbReference type="Pfam" id="PF00069">
    <property type="entry name" value="Pkinase"/>
    <property type="match status" value="1"/>
</dbReference>
<dbReference type="Gene3D" id="3.30.200.20">
    <property type="entry name" value="Phosphorylase Kinase, domain 1"/>
    <property type="match status" value="1"/>
</dbReference>
<evidence type="ECO:0000256" key="3">
    <source>
        <dbReference type="ARBA" id="ARBA00022679"/>
    </source>
</evidence>
<dbReference type="SMART" id="SM00220">
    <property type="entry name" value="S_TKc"/>
    <property type="match status" value="1"/>
</dbReference>
<dbReference type="InterPro" id="IPR008271">
    <property type="entry name" value="Ser/Thr_kinase_AS"/>
</dbReference>
<accession>A0ABS6ZF29</accession>
<dbReference type="PANTHER" id="PTHR43289">
    <property type="entry name" value="MITOGEN-ACTIVATED PROTEIN KINASE KINASE KINASE 20-RELATED"/>
    <property type="match status" value="1"/>
</dbReference>
<protein>
    <recommendedName>
        <fullName evidence="1">non-specific serine/threonine protein kinase</fullName>
        <ecNumber evidence="1">2.7.11.1</ecNumber>
    </recommendedName>
</protein>
<dbReference type="PROSITE" id="PS50011">
    <property type="entry name" value="PROTEIN_KINASE_DOM"/>
    <property type="match status" value="1"/>
</dbReference>
<evidence type="ECO:0000256" key="5">
    <source>
        <dbReference type="ARBA" id="ARBA00022777"/>
    </source>
</evidence>
<keyword evidence="4" id="KW-0547">Nucleotide-binding</keyword>
<keyword evidence="6" id="KW-0067">ATP-binding</keyword>
<name>A0ABS6ZF29_9ACTN</name>
<dbReference type="EMBL" id="WTFF01000384">
    <property type="protein sequence ID" value="MBW5486367.1"/>
    <property type="molecule type" value="Genomic_DNA"/>
</dbReference>
<organism evidence="8 9">
    <name type="scientific">Streptomyces bambusae</name>
    <dbReference type="NCBI Taxonomy" id="1550616"/>
    <lineage>
        <taxon>Bacteria</taxon>
        <taxon>Bacillati</taxon>
        <taxon>Actinomycetota</taxon>
        <taxon>Actinomycetes</taxon>
        <taxon>Kitasatosporales</taxon>
        <taxon>Streptomycetaceae</taxon>
        <taxon>Streptomyces</taxon>
    </lineage>
</organism>
<dbReference type="Proteomes" id="UP000812013">
    <property type="component" value="Unassembled WGS sequence"/>
</dbReference>
<dbReference type="InterPro" id="IPR011009">
    <property type="entry name" value="Kinase-like_dom_sf"/>
</dbReference>
<evidence type="ECO:0000259" key="7">
    <source>
        <dbReference type="PROSITE" id="PS50011"/>
    </source>
</evidence>
<dbReference type="EC" id="2.7.11.1" evidence="1"/>
<feature type="non-terminal residue" evidence="8">
    <location>
        <position position="311"/>
    </location>
</feature>
<gene>
    <name evidence="8" type="ORF">GPJ59_32040</name>
</gene>
<keyword evidence="5 8" id="KW-0418">Kinase</keyword>
<evidence type="ECO:0000256" key="1">
    <source>
        <dbReference type="ARBA" id="ARBA00012513"/>
    </source>
</evidence>
<proteinExistence type="predicted"/>
<evidence type="ECO:0000256" key="2">
    <source>
        <dbReference type="ARBA" id="ARBA00022527"/>
    </source>
</evidence>
<dbReference type="InterPro" id="IPR000719">
    <property type="entry name" value="Prot_kinase_dom"/>
</dbReference>
<evidence type="ECO:0000256" key="6">
    <source>
        <dbReference type="ARBA" id="ARBA00022840"/>
    </source>
</evidence>
<feature type="domain" description="Protein kinase" evidence="7">
    <location>
        <begin position="19"/>
        <end position="311"/>
    </location>
</feature>
<keyword evidence="9" id="KW-1185">Reference proteome</keyword>
<dbReference type="PROSITE" id="PS00108">
    <property type="entry name" value="PROTEIN_KINASE_ST"/>
    <property type="match status" value="1"/>
</dbReference>
<keyword evidence="3" id="KW-0808">Transferase</keyword>